<feature type="compositionally biased region" description="Polar residues" evidence="1">
    <location>
        <begin position="1162"/>
        <end position="1190"/>
    </location>
</feature>
<evidence type="ECO:0000313" key="5">
    <source>
        <dbReference type="Proteomes" id="UP000092461"/>
    </source>
</evidence>
<reference evidence="4" key="3">
    <citation type="submission" date="2020-05" db="UniProtKB">
        <authorList>
            <consortium name="EnsemblMetazoa"/>
        </authorList>
    </citation>
    <scope>IDENTIFICATION</scope>
    <source>
        <strain evidence="4">Jacobina</strain>
    </source>
</reference>
<dbReference type="VEuPathDB" id="VectorBase:LLONM1_003096"/>
<dbReference type="AlphaFoldDB" id="A0A1B0CTU5"/>
<dbReference type="EMBL" id="GITU01007179">
    <property type="protein sequence ID" value="MBC1175882.1"/>
    <property type="molecule type" value="Transcribed_RNA"/>
</dbReference>
<dbReference type="VEuPathDB" id="VectorBase:LLONM1_001808"/>
<dbReference type="InterPro" id="IPR042378">
    <property type="entry name" value="IDD"/>
</dbReference>
<keyword evidence="5" id="KW-1185">Reference proteome</keyword>
<dbReference type="EMBL" id="AJWK01027996">
    <property type="status" value="NOT_ANNOTATED_CDS"/>
    <property type="molecule type" value="Genomic_DNA"/>
</dbReference>
<dbReference type="PANTHER" id="PTHR15256">
    <property type="entry name" value="INTEGRAL MEMBRANE PROTEIN DGCR2/IDD"/>
    <property type="match status" value="1"/>
</dbReference>
<reference evidence="3" key="2">
    <citation type="journal article" date="2020" name="BMC">
        <title>Leishmania infection induces a limited differential gene expression in the sand fly midgut.</title>
        <authorList>
            <person name="Coutinho-Abreu I.V."/>
            <person name="Serafim T.D."/>
            <person name="Meneses C."/>
            <person name="Kamhawi S."/>
            <person name="Oliveira F."/>
            <person name="Valenzuela J.G."/>
        </authorList>
    </citation>
    <scope>NUCLEOTIDE SEQUENCE</scope>
    <source>
        <strain evidence="3">Jacobina</strain>
        <tissue evidence="3">Midgut</tissue>
    </source>
</reference>
<dbReference type="EMBL" id="AJWK01027997">
    <property type="status" value="NOT_ANNOTATED_CDS"/>
    <property type="molecule type" value="Genomic_DNA"/>
</dbReference>
<evidence type="ECO:0000256" key="1">
    <source>
        <dbReference type="SAM" id="MobiDB-lite"/>
    </source>
</evidence>
<feature type="compositionally biased region" description="Low complexity" evidence="1">
    <location>
        <begin position="735"/>
        <end position="745"/>
    </location>
</feature>
<keyword evidence="3" id="KW-0418">Kinase</keyword>
<dbReference type="PANTHER" id="PTHR15256:SF6">
    <property type="entry name" value="INTEGRAL MEMBRANE PROTEIN DGCR2_IDD"/>
    <property type="match status" value="1"/>
</dbReference>
<evidence type="ECO:0000313" key="3">
    <source>
        <dbReference type="EMBL" id="MBC1175882.1"/>
    </source>
</evidence>
<dbReference type="GO" id="GO:0016301">
    <property type="term" value="F:kinase activity"/>
    <property type="evidence" value="ECO:0007669"/>
    <property type="project" value="UniProtKB-KW"/>
</dbReference>
<sequence length="1197" mass="128301">MIFPNFPILPIVVFIIDHFRVATGVTVTLSLSLIFFLINRLRQRKIRARETRSDDQRSMGSIGYIGGTIPYEYNASAYPYENNSNHYQLWKPPSGYFPRGEAPPPYEEAVAMNASSCTVSVATTTHRTVPISICPGDSSSDIAPSNITTNTTNLINININNAGSITAVATGENHQINNSISAIQNNSTSNTLMVSGANQPRSTQTQFNCTSAACLVENGGIAAANVTNTSSAICSYASPSQEPKNQQQQQQQCEEAQAVGQICMRSPCNGRAMGALKAPTETPTVQENQWCLCFCVQKMIFPNFPILPIVVFIIDHFREAQGVSQNMGEFCLDIYGKNINQVATGVTVTLSLSLIFFLINRLRQRKIRARETRSDDQRSMGSIGYIGGTIPYEYNASAYPYENNSNHYQLWKPPSGYFPRGEAPPPYEEAVAMNASSCTVSVATTTHRTVPISICPGDSSSDIAPSNITTNTTNLINININNAGSITAVATGENHQINNSISAIQNNSTSNTLMVSGANQPRSTQTQFNCTSAACLVENGGIAAANVTNTSSAICSYASPSQEPKNQQQQQCEEAKAVGQICMRSPCNGRAMGALKAPTETPTVQEKPVVVSAEVEAAAAELKAPTILPPPLFDGSKSLTRDHTSGGGGSKTPSTYRRYHRTIPRHFTTGSSSTGEGAKVDKKTCQCPIQHVPMTYMGASHLNSVPQSVFLSGLPTKLISSKNKSKAKADDGTQHHSSSTSGSLQVTEGGAAMAGISQTNSLRRGRSPNAKIDGASSIITTPSSGTNSLPSSSSSATAKIPTISKYVINAEMNKPLAEVELHHTTNSLPQTPNQSHPRHVQSILKHSPHAGGGKVSGGVLTKEVDTPPFPIQLIDTMSSALHHQQQQPQNPQNPALPPKLNRTGQRYHVVNAAAPPKIQTISKAGTAHYVPRMIPYTGTASSHFYKSLPRNEEALKTMQAFVFADTRMSEKSQSLHKINAQASPGAATSIIYGFPPAVNHITYSLPKTSMASAGACGKNGARCSISEVVSKVPSVINIPSPTANPITVSAGHAAQRQQIAMHRNAAAAAGMQKPSTGGGGDEKPLPVCTTSKNCSNPKEHFLPNDTSLDDDYLSECENCKSAHGSRYYLDAETEETPQETMTLQRKMPDNEEDQPYYRASLTLPTNTKQKSTSLKNSRETWFTSIPGSSSSDDEACE</sequence>
<feature type="region of interest" description="Disordered" evidence="1">
    <location>
        <begin position="1129"/>
        <end position="1197"/>
    </location>
</feature>
<feature type="transmembrane region" description="Helical" evidence="2">
    <location>
        <begin position="342"/>
        <end position="359"/>
    </location>
</feature>
<organism evidence="4 5">
    <name type="scientific">Lutzomyia longipalpis</name>
    <name type="common">Sand fly</name>
    <dbReference type="NCBI Taxonomy" id="7200"/>
    <lineage>
        <taxon>Eukaryota</taxon>
        <taxon>Metazoa</taxon>
        <taxon>Ecdysozoa</taxon>
        <taxon>Arthropoda</taxon>
        <taxon>Hexapoda</taxon>
        <taxon>Insecta</taxon>
        <taxon>Pterygota</taxon>
        <taxon>Neoptera</taxon>
        <taxon>Endopterygota</taxon>
        <taxon>Diptera</taxon>
        <taxon>Nematocera</taxon>
        <taxon>Psychodoidea</taxon>
        <taxon>Psychodidae</taxon>
        <taxon>Lutzomyia</taxon>
        <taxon>Lutzomyia</taxon>
    </lineage>
</organism>
<accession>A0A1B0CTU5</accession>
<keyword evidence="2" id="KW-0472">Membrane</keyword>
<dbReference type="Proteomes" id="UP000092461">
    <property type="component" value="Unassembled WGS sequence"/>
</dbReference>
<dbReference type="EnsemblMetazoa" id="LLOJ008295-RA">
    <property type="protein sequence ID" value="LLOJ008295-PA"/>
    <property type="gene ID" value="LLOJ008295"/>
</dbReference>
<reference evidence="5" key="1">
    <citation type="submission" date="2012-05" db="EMBL/GenBank/DDBJ databases">
        <title>Whole Genome Assembly of Lutzomyia longipalpis.</title>
        <authorList>
            <person name="Richards S."/>
            <person name="Qu C."/>
            <person name="Dillon R."/>
            <person name="Worley K."/>
            <person name="Scherer S."/>
            <person name="Batterton M."/>
            <person name="Taylor A."/>
            <person name="Hawes A."/>
            <person name="Hernandez B."/>
            <person name="Kovar C."/>
            <person name="Mandapat C."/>
            <person name="Pham C."/>
            <person name="Qu C."/>
            <person name="Jing C."/>
            <person name="Bess C."/>
            <person name="Bandaranaike D."/>
            <person name="Ngo D."/>
            <person name="Ongeri F."/>
            <person name="Arias F."/>
            <person name="Lara F."/>
            <person name="Weissenberger G."/>
            <person name="Kamau G."/>
            <person name="Han H."/>
            <person name="Shen H."/>
            <person name="Dinh H."/>
            <person name="Khalil I."/>
            <person name="Jones J."/>
            <person name="Shafer J."/>
            <person name="Jayaseelan J."/>
            <person name="Quiroz J."/>
            <person name="Blankenburg K."/>
            <person name="Nguyen L."/>
            <person name="Jackson L."/>
            <person name="Francisco L."/>
            <person name="Tang L.-Y."/>
            <person name="Pu L.-L."/>
            <person name="Perales L."/>
            <person name="Lorensuhewa L."/>
            <person name="Munidasa M."/>
            <person name="Coyle M."/>
            <person name="Taylor M."/>
            <person name="Puazo M."/>
            <person name="Firestine M."/>
            <person name="Scheel M."/>
            <person name="Javaid M."/>
            <person name="Wang M."/>
            <person name="Li M."/>
            <person name="Tabassum N."/>
            <person name="Saada N."/>
            <person name="Osuji N."/>
            <person name="Aqrawi P."/>
            <person name="Fu Q."/>
            <person name="Thornton R."/>
            <person name="Raj R."/>
            <person name="Goodspeed R."/>
            <person name="Mata R."/>
            <person name="Najjar R."/>
            <person name="Gubbala S."/>
            <person name="Lee S."/>
            <person name="Denson S."/>
            <person name="Patil S."/>
            <person name="Macmil S."/>
            <person name="Qi S."/>
            <person name="Matskevitch T."/>
            <person name="Palculict T."/>
            <person name="Mathew T."/>
            <person name="Vee V."/>
            <person name="Velamala V."/>
            <person name="Korchina V."/>
            <person name="Cai W."/>
            <person name="Liu W."/>
            <person name="Dai W."/>
            <person name="Zou X."/>
            <person name="Zhu Y."/>
            <person name="Zhang Y."/>
            <person name="Wu Y.-Q."/>
            <person name="Xin Y."/>
            <person name="Nazarath L."/>
            <person name="Kovar C."/>
            <person name="Han Y."/>
            <person name="Muzny D."/>
            <person name="Gibbs R."/>
        </authorList>
    </citation>
    <scope>NUCLEOTIDE SEQUENCE [LARGE SCALE GENOMIC DNA]</scope>
    <source>
        <strain evidence="5">Jacobina</strain>
    </source>
</reference>
<evidence type="ECO:0000256" key="2">
    <source>
        <dbReference type="SAM" id="Phobius"/>
    </source>
</evidence>
<feature type="transmembrane region" description="Helical" evidence="2">
    <location>
        <begin position="6"/>
        <end position="39"/>
    </location>
</feature>
<feature type="compositionally biased region" description="Low complexity" evidence="1">
    <location>
        <begin position="880"/>
        <end position="893"/>
    </location>
</feature>
<proteinExistence type="predicted"/>
<feature type="compositionally biased region" description="Low complexity" evidence="1">
    <location>
        <begin position="780"/>
        <end position="796"/>
    </location>
</feature>
<name>A0A1B0CTU5_LUTLO</name>
<feature type="region of interest" description="Disordered" evidence="1">
    <location>
        <begin position="722"/>
        <end position="796"/>
    </location>
</feature>
<keyword evidence="3" id="KW-0808">Transferase</keyword>
<dbReference type="GO" id="GO:0016020">
    <property type="term" value="C:membrane"/>
    <property type="evidence" value="ECO:0007669"/>
    <property type="project" value="TreeGrafter"/>
</dbReference>
<feature type="region of interest" description="Disordered" evidence="1">
    <location>
        <begin position="636"/>
        <end position="656"/>
    </location>
</feature>
<dbReference type="EMBL" id="AJWK01027995">
    <property type="status" value="NOT_ANNOTATED_CDS"/>
    <property type="molecule type" value="Genomic_DNA"/>
</dbReference>
<dbReference type="VEuPathDB" id="VectorBase:LLOJ008295"/>
<keyword evidence="2" id="KW-0812">Transmembrane</keyword>
<keyword evidence="2" id="KW-1133">Transmembrane helix</keyword>
<protein>
    <submittedName>
        <fullName evidence="3">Putative serine/threonine-protein kinase yaka</fullName>
    </submittedName>
</protein>
<evidence type="ECO:0000313" key="4">
    <source>
        <dbReference type="EnsemblMetazoa" id="LLOJ008295-PA"/>
    </source>
</evidence>
<feature type="region of interest" description="Disordered" evidence="1">
    <location>
        <begin position="879"/>
        <end position="901"/>
    </location>
</feature>